<sequence>MGKDKGLEKFLKEAEVLFDGNTYRLNIEEKNQIQEALEMAFWDAKERNKRKKK</sequence>
<dbReference type="RefSeq" id="WP_115151358.1">
    <property type="nucleotide sequence ID" value="NZ_UGPP01000001.1"/>
</dbReference>
<organism evidence="1 2">
    <name type="scientific">Megamonas hypermegale</name>
    <dbReference type="NCBI Taxonomy" id="158847"/>
    <lineage>
        <taxon>Bacteria</taxon>
        <taxon>Bacillati</taxon>
        <taxon>Bacillota</taxon>
        <taxon>Negativicutes</taxon>
        <taxon>Selenomonadales</taxon>
        <taxon>Selenomonadaceae</taxon>
        <taxon>Megamonas</taxon>
    </lineage>
</organism>
<accession>A0A378NY65</accession>
<dbReference type="Proteomes" id="UP000255234">
    <property type="component" value="Unassembled WGS sequence"/>
</dbReference>
<proteinExistence type="predicted"/>
<name>A0A378NY65_9FIRM</name>
<evidence type="ECO:0000313" key="1">
    <source>
        <dbReference type="EMBL" id="STY70938.1"/>
    </source>
</evidence>
<dbReference type="EMBL" id="UGPP01000001">
    <property type="protein sequence ID" value="STY70938.1"/>
    <property type="molecule type" value="Genomic_DNA"/>
</dbReference>
<evidence type="ECO:0000313" key="2">
    <source>
        <dbReference type="Proteomes" id="UP000255234"/>
    </source>
</evidence>
<reference evidence="1 2" key="1">
    <citation type="submission" date="2018-06" db="EMBL/GenBank/DDBJ databases">
        <authorList>
            <consortium name="Pathogen Informatics"/>
            <person name="Doyle S."/>
        </authorList>
    </citation>
    <scope>NUCLEOTIDE SEQUENCE [LARGE SCALE GENOMIC DNA]</scope>
    <source>
        <strain evidence="1 2">NCTC10571</strain>
    </source>
</reference>
<protein>
    <submittedName>
        <fullName evidence="1">Uncharacterized protein</fullName>
    </submittedName>
</protein>
<dbReference type="AlphaFoldDB" id="A0A378NY65"/>
<gene>
    <name evidence="1" type="ORF">NCTC10571_01088</name>
</gene>